<protein>
    <submittedName>
        <fullName evidence="1">Uncharacterized protein</fullName>
    </submittedName>
</protein>
<sequence>MTGSHADLWWLPVGAGGRVVVRTSRWWESLRALRARRAPRPLFHAALEVFDGEAGYVIEMTPAWGGPVGPRGVVAEGPVGSRRLGGSRLFRYEIRCWKDGVIPDRRWAVEPPRRLALSPAAAGALIARVGRAPRFVWGRDPFGIGDMWNSNSLIAWLLEGSGIDTAEIAPPRGGDAPGWRCGAVAARRGLRS</sequence>
<evidence type="ECO:0000313" key="2">
    <source>
        <dbReference type="Proteomes" id="UP000233276"/>
    </source>
</evidence>
<name>A0A2K9DMZ4_9MICO</name>
<dbReference type="EMBL" id="CP025299">
    <property type="protein sequence ID" value="AUG30937.1"/>
    <property type="molecule type" value="Genomic_DNA"/>
</dbReference>
<dbReference type="Proteomes" id="UP000233276">
    <property type="component" value="Chromosome"/>
</dbReference>
<gene>
    <name evidence="1" type="ORF">CXR34_16700</name>
</gene>
<proteinExistence type="predicted"/>
<accession>A0A2K9DMZ4</accession>
<dbReference type="AlphaFoldDB" id="A0A2K9DMZ4"/>
<reference evidence="1 2" key="1">
    <citation type="submission" date="2017-12" db="EMBL/GenBank/DDBJ databases">
        <title>Isolation and characterization of estrogens degradatiion strain Microbacterium hominis SJTG1.</title>
        <authorList>
            <person name="Xiong W."/>
            <person name="Yin C."/>
            <person name="Zheng D."/>
            <person name="Liang R."/>
        </authorList>
    </citation>
    <scope>NUCLEOTIDE SEQUENCE [LARGE SCALE GENOMIC DNA]</scope>
    <source>
        <strain evidence="1 2">SJTG1</strain>
    </source>
</reference>
<organism evidence="1 2">
    <name type="scientific">Microbacterium hominis</name>
    <dbReference type="NCBI Taxonomy" id="162426"/>
    <lineage>
        <taxon>Bacteria</taxon>
        <taxon>Bacillati</taxon>
        <taxon>Actinomycetota</taxon>
        <taxon>Actinomycetes</taxon>
        <taxon>Micrococcales</taxon>
        <taxon>Microbacteriaceae</taxon>
        <taxon>Microbacterium</taxon>
    </lineage>
</organism>
<evidence type="ECO:0000313" key="1">
    <source>
        <dbReference type="EMBL" id="AUG30937.1"/>
    </source>
</evidence>
<dbReference type="KEGG" id="mhos:CXR34_16700"/>
<dbReference type="RefSeq" id="WP_101307059.1">
    <property type="nucleotide sequence ID" value="NZ_CP025299.1"/>
</dbReference>